<accession>A0A1H3SN06</accession>
<reference evidence="5" key="1">
    <citation type="submission" date="2016-10" db="EMBL/GenBank/DDBJ databases">
        <authorList>
            <person name="Varghese N."/>
            <person name="Submissions S."/>
        </authorList>
    </citation>
    <scope>NUCLEOTIDE SEQUENCE [LARGE SCALE GENOMIC DNA]</scope>
    <source>
        <strain evidence="5">SP</strain>
    </source>
</reference>
<evidence type="ECO:0000313" key="4">
    <source>
        <dbReference type="EMBL" id="SDZ39362.1"/>
    </source>
</evidence>
<dbReference type="InterPro" id="IPR001647">
    <property type="entry name" value="HTH_TetR"/>
</dbReference>
<keyword evidence="1 2" id="KW-0238">DNA-binding</keyword>
<dbReference type="EMBL" id="FNPI01000011">
    <property type="protein sequence ID" value="SDZ39362.1"/>
    <property type="molecule type" value="Genomic_DNA"/>
</dbReference>
<name>A0A1H3SN06_9BACI</name>
<feature type="DNA-binding region" description="H-T-H motif" evidence="2">
    <location>
        <begin position="29"/>
        <end position="48"/>
    </location>
</feature>
<keyword evidence="5" id="KW-1185">Reference proteome</keyword>
<dbReference type="InterPro" id="IPR009057">
    <property type="entry name" value="Homeodomain-like_sf"/>
</dbReference>
<sequence>MAPKKKFSREEIIDSAFSIAKAEGIDSITIRKTADQLGSSIAPIYVNFNDVGELKQAVFQKIIQLSRQMIAEQQTGNPFRDIGLASLKMAADYPVLVRDFMMKPKVDLPMYDEEMALVHLMKHDPDLEGFSEEELAEILLKMRVFQTGLTMMVANGLLPDEFDMEKMIQLQDSVAEDVVKGAYQRQKRNGEKA</sequence>
<gene>
    <name evidence="4" type="ORF">SAMN05421736_111135</name>
</gene>
<evidence type="ECO:0000259" key="3">
    <source>
        <dbReference type="PROSITE" id="PS50977"/>
    </source>
</evidence>
<dbReference type="Gene3D" id="1.10.357.10">
    <property type="entry name" value="Tetracycline Repressor, domain 2"/>
    <property type="match status" value="1"/>
</dbReference>
<evidence type="ECO:0000313" key="5">
    <source>
        <dbReference type="Proteomes" id="UP000198935"/>
    </source>
</evidence>
<feature type="domain" description="HTH tetR-type" evidence="3">
    <location>
        <begin position="6"/>
        <end position="66"/>
    </location>
</feature>
<dbReference type="OrthoDB" id="66596at2"/>
<proteinExistence type="predicted"/>
<organism evidence="4 5">
    <name type="scientific">Evansella caseinilytica</name>
    <dbReference type="NCBI Taxonomy" id="1503961"/>
    <lineage>
        <taxon>Bacteria</taxon>
        <taxon>Bacillati</taxon>
        <taxon>Bacillota</taxon>
        <taxon>Bacilli</taxon>
        <taxon>Bacillales</taxon>
        <taxon>Bacillaceae</taxon>
        <taxon>Evansella</taxon>
    </lineage>
</organism>
<dbReference type="GO" id="GO:0003677">
    <property type="term" value="F:DNA binding"/>
    <property type="evidence" value="ECO:0007669"/>
    <property type="project" value="UniProtKB-UniRule"/>
</dbReference>
<protein>
    <submittedName>
        <fullName evidence="4">DNA-binding transcriptional regulator, AcrR family</fullName>
    </submittedName>
</protein>
<dbReference type="PROSITE" id="PS50977">
    <property type="entry name" value="HTH_TETR_2"/>
    <property type="match status" value="1"/>
</dbReference>
<dbReference type="SUPFAM" id="SSF46689">
    <property type="entry name" value="Homeodomain-like"/>
    <property type="match status" value="1"/>
</dbReference>
<dbReference type="AlphaFoldDB" id="A0A1H3SN06"/>
<evidence type="ECO:0000256" key="1">
    <source>
        <dbReference type="ARBA" id="ARBA00023125"/>
    </source>
</evidence>
<evidence type="ECO:0000256" key="2">
    <source>
        <dbReference type="PROSITE-ProRule" id="PRU00335"/>
    </source>
</evidence>
<dbReference type="Proteomes" id="UP000198935">
    <property type="component" value="Unassembled WGS sequence"/>
</dbReference>
<dbReference type="STRING" id="1503961.SAMN05421736_111135"/>